<evidence type="ECO:0000259" key="1">
    <source>
        <dbReference type="Pfam" id="PF19631"/>
    </source>
</evidence>
<dbReference type="Proteomes" id="UP001187346">
    <property type="component" value="Unassembled WGS sequence"/>
</dbReference>
<sequence length="114" mass="12067">MAEVPLAEAITKLRGELRQAMDDGDEESLKFELDSVVLELEVGVTTTGGADAKAGLWSVVTLGSSVERSRGSVHKLTLTLTPRLADEPDKNVLVGDEVTGVPSAATPDRWTPGH</sequence>
<dbReference type="EMBL" id="JAWMAJ010000166">
    <property type="protein sequence ID" value="MDV7221306.1"/>
    <property type="molecule type" value="Genomic_DNA"/>
</dbReference>
<protein>
    <submittedName>
        <fullName evidence="2">Trypco2 family protein</fullName>
    </submittedName>
</protein>
<name>A0ABU4FL19_9ACTN</name>
<proteinExistence type="predicted"/>
<comment type="caution">
    <text evidence="2">The sequence shown here is derived from an EMBL/GenBank/DDBJ whole genome shotgun (WGS) entry which is preliminary data.</text>
</comment>
<accession>A0ABU4FL19</accession>
<organism evidence="2 3">
    <name type="scientific">Streptomyces prunicolor</name>
    <dbReference type="NCBI Taxonomy" id="67348"/>
    <lineage>
        <taxon>Bacteria</taxon>
        <taxon>Bacillati</taxon>
        <taxon>Actinomycetota</taxon>
        <taxon>Actinomycetes</taxon>
        <taxon>Kitasatosporales</taxon>
        <taxon>Streptomycetaceae</taxon>
        <taxon>Streptomyces</taxon>
    </lineage>
</organism>
<gene>
    <name evidence="2" type="ORF">R5A26_35740</name>
</gene>
<reference evidence="2 3" key="1">
    <citation type="submission" date="2023-10" db="EMBL/GenBank/DDBJ databases">
        <title>Characterization of rhizosphere-enriched actinobacteria from wheat plants lab-grown on chernevaya soil.</title>
        <authorList>
            <person name="Tikhonova E.N."/>
            <person name="Konopkin A."/>
            <person name="Kravchenko I.K."/>
        </authorList>
    </citation>
    <scope>NUCLEOTIDE SEQUENCE [LARGE SCALE GENOMIC DNA]</scope>
    <source>
        <strain evidence="2 3">RR29</strain>
    </source>
</reference>
<feature type="domain" description="Trypsin-co-occurring" evidence="1">
    <location>
        <begin position="4"/>
        <end position="82"/>
    </location>
</feature>
<dbReference type="Pfam" id="PF19631">
    <property type="entry name" value="Trypco2"/>
    <property type="match status" value="1"/>
</dbReference>
<evidence type="ECO:0000313" key="3">
    <source>
        <dbReference type="Proteomes" id="UP001187346"/>
    </source>
</evidence>
<dbReference type="InterPro" id="IPR045608">
    <property type="entry name" value="Trypco2"/>
</dbReference>
<dbReference type="RefSeq" id="WP_317774620.1">
    <property type="nucleotide sequence ID" value="NZ_JAWMAJ010000166.1"/>
</dbReference>
<evidence type="ECO:0000313" key="2">
    <source>
        <dbReference type="EMBL" id="MDV7221306.1"/>
    </source>
</evidence>
<keyword evidence="3" id="KW-1185">Reference proteome</keyword>